<dbReference type="OrthoDB" id="6997522at2"/>
<dbReference type="AlphaFoldDB" id="I1E0T5"/>
<keyword evidence="2" id="KW-1185">Reference proteome</keyword>
<organism evidence="1 2">
    <name type="scientific">Rheinheimera nanhaiensis E407-8</name>
    <dbReference type="NCBI Taxonomy" id="562729"/>
    <lineage>
        <taxon>Bacteria</taxon>
        <taxon>Pseudomonadati</taxon>
        <taxon>Pseudomonadota</taxon>
        <taxon>Gammaproteobacteria</taxon>
        <taxon>Chromatiales</taxon>
        <taxon>Chromatiaceae</taxon>
        <taxon>Rheinheimera</taxon>
    </lineage>
</organism>
<accession>I1E0T5</accession>
<name>I1E0T5_9GAMM</name>
<reference evidence="1 2" key="1">
    <citation type="journal article" date="2012" name="J. Bacteriol.">
        <title>Genome Sequence of the Protease-Producing Bacterium Rheinheimera nanhaiensis E407-8T, Isolated from Deep-Sea Sediment of the South China Sea.</title>
        <authorList>
            <person name="Zhang X.-Y."/>
            <person name="Zhang Y.-J."/>
            <person name="Qin Q.-L."/>
            <person name="Xie B.-B."/>
            <person name="Chen X.-L."/>
            <person name="Zhou B.-C."/>
            <person name="Zhang Y.-Z."/>
        </authorList>
    </citation>
    <scope>NUCLEOTIDE SEQUENCE [LARGE SCALE GENOMIC DNA]</scope>
    <source>
        <strain evidence="1 2">E407-8</strain>
    </source>
</reference>
<comment type="caution">
    <text evidence="1">The sequence shown here is derived from an EMBL/GenBank/DDBJ whole genome shotgun (WGS) entry which is preliminary data.</text>
</comment>
<gene>
    <name evidence="1" type="ORF">RNAN_2926</name>
</gene>
<dbReference type="Proteomes" id="UP000004374">
    <property type="component" value="Unassembled WGS sequence"/>
</dbReference>
<evidence type="ECO:0000313" key="2">
    <source>
        <dbReference type="Proteomes" id="UP000004374"/>
    </source>
</evidence>
<sequence>MNTFKYKPYYKYDGPTPSNPLREELSPEESEERVRCFFEDIVHYFEENISINKEGDIVSISGDIAQSDCDELVKKCLNSLDLFAHKVP</sequence>
<protein>
    <submittedName>
        <fullName evidence="1">Uncharacterized protein</fullName>
    </submittedName>
</protein>
<proteinExistence type="predicted"/>
<dbReference type="EMBL" id="BAFK01000018">
    <property type="protein sequence ID" value="GAB59913.1"/>
    <property type="molecule type" value="Genomic_DNA"/>
</dbReference>
<evidence type="ECO:0000313" key="1">
    <source>
        <dbReference type="EMBL" id="GAB59913.1"/>
    </source>
</evidence>
<dbReference type="RefSeq" id="WP_008222992.1">
    <property type="nucleotide sequence ID" value="NZ_BAFK01000018.1"/>
</dbReference>